<reference evidence="1 2" key="1">
    <citation type="submission" date="2021-06" db="EMBL/GenBank/DDBJ databases">
        <title>Caerostris darwini draft genome.</title>
        <authorList>
            <person name="Kono N."/>
            <person name="Arakawa K."/>
        </authorList>
    </citation>
    <scope>NUCLEOTIDE SEQUENCE [LARGE SCALE GENOMIC DNA]</scope>
</reference>
<evidence type="ECO:0000313" key="2">
    <source>
        <dbReference type="Proteomes" id="UP001054837"/>
    </source>
</evidence>
<gene>
    <name evidence="1" type="ORF">CDAR_9151</name>
</gene>
<proteinExistence type="predicted"/>
<protein>
    <submittedName>
        <fullName evidence="1">Uncharacterized protein</fullName>
    </submittedName>
</protein>
<organism evidence="1 2">
    <name type="scientific">Caerostris darwini</name>
    <dbReference type="NCBI Taxonomy" id="1538125"/>
    <lineage>
        <taxon>Eukaryota</taxon>
        <taxon>Metazoa</taxon>
        <taxon>Ecdysozoa</taxon>
        <taxon>Arthropoda</taxon>
        <taxon>Chelicerata</taxon>
        <taxon>Arachnida</taxon>
        <taxon>Araneae</taxon>
        <taxon>Araneomorphae</taxon>
        <taxon>Entelegynae</taxon>
        <taxon>Araneoidea</taxon>
        <taxon>Araneidae</taxon>
        <taxon>Caerostris</taxon>
    </lineage>
</organism>
<keyword evidence="2" id="KW-1185">Reference proteome</keyword>
<accession>A0AAV4UYI8</accession>
<name>A0AAV4UYI8_9ARAC</name>
<sequence length="134" mass="14683">MVDTIQNTCSRYFALNPEQFTYRVPVVQSGLGLGLLQQSGHDAHGDGLVGFRIAPLENHGGADSDLRRDFCVAPSRNNSPAVYRCQKPKLKKGIPPGSLTGDERYSSSLHTFENIPLVARRDGGKLIVIAEFEQ</sequence>
<comment type="caution">
    <text evidence="1">The sequence shown here is derived from an EMBL/GenBank/DDBJ whole genome shotgun (WGS) entry which is preliminary data.</text>
</comment>
<dbReference type="Proteomes" id="UP001054837">
    <property type="component" value="Unassembled WGS sequence"/>
</dbReference>
<dbReference type="EMBL" id="BPLQ01012117">
    <property type="protein sequence ID" value="GIY62688.1"/>
    <property type="molecule type" value="Genomic_DNA"/>
</dbReference>
<evidence type="ECO:0000313" key="1">
    <source>
        <dbReference type="EMBL" id="GIY62688.1"/>
    </source>
</evidence>
<dbReference type="AlphaFoldDB" id="A0AAV4UYI8"/>